<dbReference type="GeneID" id="81352202"/>
<evidence type="ECO:0000313" key="7">
    <source>
        <dbReference type="EMBL" id="KAJ5112674.1"/>
    </source>
</evidence>
<keyword evidence="3 6" id="KW-0812">Transmembrane</keyword>
<keyword evidence="4 6" id="KW-1133">Transmembrane helix</keyword>
<reference evidence="7" key="1">
    <citation type="submission" date="2022-11" db="EMBL/GenBank/DDBJ databases">
        <authorList>
            <person name="Petersen C."/>
        </authorList>
    </citation>
    <scope>NUCLEOTIDE SEQUENCE</scope>
    <source>
        <strain evidence="7">IBT 30761</strain>
    </source>
</reference>
<organism evidence="7 8">
    <name type="scientific">Penicillium argentinense</name>
    <dbReference type="NCBI Taxonomy" id="1131581"/>
    <lineage>
        <taxon>Eukaryota</taxon>
        <taxon>Fungi</taxon>
        <taxon>Dikarya</taxon>
        <taxon>Ascomycota</taxon>
        <taxon>Pezizomycotina</taxon>
        <taxon>Eurotiomycetes</taxon>
        <taxon>Eurotiomycetidae</taxon>
        <taxon>Eurotiales</taxon>
        <taxon>Aspergillaceae</taxon>
        <taxon>Penicillium</taxon>
    </lineage>
</organism>
<keyword evidence="5 6" id="KW-0472">Membrane</keyword>
<dbReference type="GO" id="GO:0005743">
    <property type="term" value="C:mitochondrial inner membrane"/>
    <property type="evidence" value="ECO:0007669"/>
    <property type="project" value="UniProtKB-SubCell"/>
</dbReference>
<feature type="transmembrane region" description="Helical" evidence="6">
    <location>
        <begin position="72"/>
        <end position="94"/>
    </location>
</feature>
<keyword evidence="8" id="KW-1185">Reference proteome</keyword>
<proteinExistence type="inferred from homology"/>
<reference evidence="7" key="2">
    <citation type="journal article" date="2023" name="IMA Fungus">
        <title>Comparative genomic study of the Penicillium genus elucidates a diverse pangenome and 15 lateral gene transfer events.</title>
        <authorList>
            <person name="Petersen C."/>
            <person name="Sorensen T."/>
            <person name="Nielsen M.R."/>
            <person name="Sondergaard T.E."/>
            <person name="Sorensen J.L."/>
            <person name="Fitzpatrick D.A."/>
            <person name="Frisvad J.C."/>
            <person name="Nielsen K.L."/>
        </authorList>
    </citation>
    <scope>NUCLEOTIDE SEQUENCE</scope>
    <source>
        <strain evidence="7">IBT 30761</strain>
    </source>
</reference>
<dbReference type="RefSeq" id="XP_056480447.1">
    <property type="nucleotide sequence ID" value="XM_056613223.1"/>
</dbReference>
<protein>
    <recommendedName>
        <fullName evidence="9">Integral membrane protein</fullName>
    </recommendedName>
</protein>
<comment type="caution">
    <text evidence="7">The sequence shown here is derived from an EMBL/GenBank/DDBJ whole genome shotgun (WGS) entry which is preliminary data.</text>
</comment>
<dbReference type="NCBIfam" id="NF003465">
    <property type="entry name" value="PRK05089.1"/>
    <property type="match status" value="1"/>
</dbReference>
<dbReference type="FunFam" id="2.60.370.10:FF:000001">
    <property type="entry name" value="COX11 cytochrome c oxidase assembly homolog"/>
    <property type="match status" value="1"/>
</dbReference>
<dbReference type="PANTHER" id="PTHR21320:SF3">
    <property type="entry name" value="CYTOCHROME C OXIDASE ASSEMBLY PROTEIN COX11, MITOCHONDRIAL-RELATED"/>
    <property type="match status" value="1"/>
</dbReference>
<dbReference type="OrthoDB" id="4021778at2759"/>
<dbReference type="PANTHER" id="PTHR21320">
    <property type="entry name" value="CYTOCHROME C OXIDASE ASSEMBLY PROTEIN COX11-RELATED"/>
    <property type="match status" value="1"/>
</dbReference>
<comment type="subcellular location">
    <subcellularLocation>
        <location evidence="2">Mitochondrion inner membrane</location>
        <topology evidence="2">Single-pass membrane protein</topology>
        <orientation evidence="2">Intermembrane side</orientation>
    </subcellularLocation>
</comment>
<dbReference type="EMBL" id="JAPQKI010000001">
    <property type="protein sequence ID" value="KAJ5112674.1"/>
    <property type="molecule type" value="Genomic_DNA"/>
</dbReference>
<feature type="transmembrane region" description="Helical" evidence="6">
    <location>
        <begin position="355"/>
        <end position="377"/>
    </location>
</feature>
<dbReference type="InterPro" id="IPR023471">
    <property type="entry name" value="CtaG/Cox11_dom_sf"/>
</dbReference>
<feature type="transmembrane region" description="Helical" evidence="6">
    <location>
        <begin position="115"/>
        <end position="132"/>
    </location>
</feature>
<dbReference type="Pfam" id="PF04442">
    <property type="entry name" value="CtaG_Cox11"/>
    <property type="match status" value="1"/>
</dbReference>
<dbReference type="GO" id="GO:0005759">
    <property type="term" value="C:mitochondrial matrix"/>
    <property type="evidence" value="ECO:0007669"/>
    <property type="project" value="UniProtKB-ARBA"/>
</dbReference>
<evidence type="ECO:0000256" key="3">
    <source>
        <dbReference type="ARBA" id="ARBA00022692"/>
    </source>
</evidence>
<evidence type="ECO:0000256" key="5">
    <source>
        <dbReference type="ARBA" id="ARBA00023136"/>
    </source>
</evidence>
<dbReference type="HAMAP" id="MF_00155">
    <property type="entry name" value="CtaG"/>
    <property type="match status" value="1"/>
</dbReference>
<evidence type="ECO:0000256" key="2">
    <source>
        <dbReference type="ARBA" id="ARBA00004243"/>
    </source>
</evidence>
<dbReference type="SUPFAM" id="SSF110111">
    <property type="entry name" value="Ctag/Cox11"/>
    <property type="match status" value="1"/>
</dbReference>
<dbReference type="Gene3D" id="2.60.370.10">
    <property type="entry name" value="Ctag/Cox11"/>
    <property type="match status" value="1"/>
</dbReference>
<dbReference type="AlphaFoldDB" id="A0A9W9G5R4"/>
<name>A0A9W9G5R4_9EURO</name>
<sequence length="722" mass="81322">MDPAIQLSLRDSHFRARILKPILRAYALGYLSAVTPKLVSYARRFGRRDWDTSQKLRELIHVLAGPLRAHSFPTFCAALVGGSTFLPVLLYRVCVSFVARHAKGDIRLSLRLRRLIQFVTAFLSAWFSFQLLNKTRGISQNHNDAKASAGQDDAPANALERPLRPELVGRTMDLTLFTVTRAIDVISCIAWSRWRNHRKSQNRWTYVESLAPGLADAGAFATSAAIVMWAWFYLPERLPRTYEKWIGEVAKVDSRLIEALRRARRGVFVYGKDTGQAPLLEAMCRDYNWPEEWGDPAKTVPIPCEMVHMDCGPSCELHAVFRFARTFKFACATYIPLQIVLRLRGMKSPAVLTRAISDAAQSSAFLASFVSLFYYGVCLARTRIGPKVFDQKTITPLMWDSGLCVGAGCLMCGWSVLVEKARKRQELALFVAPRAAATVLPRLYDKKYQYRERIAFAISAAILLTCLRERPSMVRGVFGRRCSPTGNIPQRPTYIHKGLFHAERRYFSRNSFLQERRHASAAPFNTPQSQQRNTSTMYYTISLILGTVALAYGSVPLYKMICQQTGWGGQPILTHRTGDGDTASRVTPVTDSRRLRITFNGSVSDVLPWKFTPQQREVRVLPGETALAFYTATNKGPNDIIGVATYSVTPGQVAPYFSKIQCFCFEEQKLNAGESVDMPVFFYIDPDFATDPNMKGIDTITLSYTFFKARYDDNGVLKPIQS</sequence>
<gene>
    <name evidence="7" type="ORF">N7532_000719</name>
</gene>
<dbReference type="InterPro" id="IPR007533">
    <property type="entry name" value="Cyt_c_oxidase_assmbl_CtaG"/>
</dbReference>
<evidence type="ECO:0000256" key="6">
    <source>
        <dbReference type="SAM" id="Phobius"/>
    </source>
</evidence>
<comment type="function">
    <text evidence="1">Exerts its effect at some terminal stage of cytochrome c oxidase synthesis, probably by being involved in the insertion of the copper B into subunit I.</text>
</comment>
<evidence type="ECO:0000256" key="4">
    <source>
        <dbReference type="ARBA" id="ARBA00022989"/>
    </source>
</evidence>
<evidence type="ECO:0000256" key="1">
    <source>
        <dbReference type="ARBA" id="ARBA00004007"/>
    </source>
</evidence>
<dbReference type="Proteomes" id="UP001149074">
    <property type="component" value="Unassembled WGS sequence"/>
</dbReference>
<evidence type="ECO:0000313" key="8">
    <source>
        <dbReference type="Proteomes" id="UP001149074"/>
    </source>
</evidence>
<evidence type="ECO:0008006" key="9">
    <source>
        <dbReference type="Google" id="ProtNLM"/>
    </source>
</evidence>
<feature type="transmembrane region" description="Helical" evidence="6">
    <location>
        <begin position="537"/>
        <end position="555"/>
    </location>
</feature>
<dbReference type="GO" id="GO:0005507">
    <property type="term" value="F:copper ion binding"/>
    <property type="evidence" value="ECO:0007669"/>
    <property type="project" value="InterPro"/>
</dbReference>
<feature type="transmembrane region" description="Helical" evidence="6">
    <location>
        <begin position="397"/>
        <end position="418"/>
    </location>
</feature>
<feature type="transmembrane region" description="Helical" evidence="6">
    <location>
        <begin position="213"/>
        <end position="234"/>
    </location>
</feature>
<accession>A0A9W9G5R4</accession>